<dbReference type="InterPro" id="IPR003339">
    <property type="entry name" value="ABC/ECF_trnsptr_transmembrane"/>
</dbReference>
<dbReference type="PANTHER" id="PTHR33514:SF13">
    <property type="entry name" value="PROTEIN ABCI12, CHLOROPLASTIC"/>
    <property type="match status" value="1"/>
</dbReference>
<feature type="transmembrane region" description="Helical" evidence="5">
    <location>
        <begin position="30"/>
        <end position="47"/>
    </location>
</feature>
<evidence type="ECO:0000313" key="7">
    <source>
        <dbReference type="Proteomes" id="UP000658613"/>
    </source>
</evidence>
<evidence type="ECO:0000256" key="5">
    <source>
        <dbReference type="SAM" id="Phobius"/>
    </source>
</evidence>
<reference evidence="6" key="1">
    <citation type="submission" date="2020-11" db="EMBL/GenBank/DDBJ databases">
        <title>Sequencing the genomes of 1000 actinobacteria strains.</title>
        <authorList>
            <person name="Klenk H.-P."/>
        </authorList>
    </citation>
    <scope>NUCLEOTIDE SEQUENCE</scope>
    <source>
        <strain evidence="6">DSM 45632</strain>
    </source>
</reference>
<keyword evidence="2 5" id="KW-0812">Transmembrane</keyword>
<evidence type="ECO:0000256" key="2">
    <source>
        <dbReference type="ARBA" id="ARBA00022692"/>
    </source>
</evidence>
<feature type="transmembrane region" description="Helical" evidence="5">
    <location>
        <begin position="78"/>
        <end position="94"/>
    </location>
</feature>
<evidence type="ECO:0000256" key="1">
    <source>
        <dbReference type="ARBA" id="ARBA00004141"/>
    </source>
</evidence>
<dbReference type="PANTHER" id="PTHR33514">
    <property type="entry name" value="PROTEIN ABCI12, CHLOROPLASTIC"/>
    <property type="match status" value="1"/>
</dbReference>
<accession>A0A931GXK6</accession>
<sequence>MHDGRGPMMREIPLGVYVPGHSVIHRAAPGWKFIGLVVFIAVVSFASSAPLHGLSAIGVLFLAYAVAGIPIATAAKQVGPLLPFLAFLGLFLWWQSGWIVALTMFFKLLACVMAATLLTLTTTVEALLQSIEHGLQPLNRIGVPVDLISLAIALTIRLIPLMIATVEESLHARTARGAGFSLAAFGVPVVIRSLRRAEMTGEALLARGAVD</sequence>
<keyword evidence="7" id="KW-1185">Reference proteome</keyword>
<evidence type="ECO:0000256" key="4">
    <source>
        <dbReference type="ARBA" id="ARBA00023136"/>
    </source>
</evidence>
<feature type="transmembrane region" description="Helical" evidence="5">
    <location>
        <begin position="53"/>
        <end position="71"/>
    </location>
</feature>
<keyword evidence="4 5" id="KW-0472">Membrane</keyword>
<dbReference type="GO" id="GO:0005886">
    <property type="term" value="C:plasma membrane"/>
    <property type="evidence" value="ECO:0007669"/>
    <property type="project" value="UniProtKB-ARBA"/>
</dbReference>
<proteinExistence type="predicted"/>
<gene>
    <name evidence="6" type="ORF">IW254_000783</name>
</gene>
<protein>
    <submittedName>
        <fullName evidence="6">Energy-coupling factor transporter transmembrane protein EcfT</fullName>
    </submittedName>
</protein>
<dbReference type="CDD" id="cd16914">
    <property type="entry name" value="EcfT"/>
    <property type="match status" value="1"/>
</dbReference>
<comment type="subcellular location">
    <subcellularLocation>
        <location evidence="1">Membrane</location>
        <topology evidence="1">Multi-pass membrane protein</topology>
    </subcellularLocation>
</comment>
<feature type="transmembrane region" description="Helical" evidence="5">
    <location>
        <begin position="100"/>
        <end position="120"/>
    </location>
</feature>
<dbReference type="EMBL" id="JADOUE010000001">
    <property type="protein sequence ID" value="MBG6121814.1"/>
    <property type="molecule type" value="Genomic_DNA"/>
</dbReference>
<dbReference type="AlphaFoldDB" id="A0A931GXK6"/>
<evidence type="ECO:0000313" key="6">
    <source>
        <dbReference type="EMBL" id="MBG6121814.1"/>
    </source>
</evidence>
<keyword evidence="3 5" id="KW-1133">Transmembrane helix</keyword>
<dbReference type="Pfam" id="PF02361">
    <property type="entry name" value="CbiQ"/>
    <property type="match status" value="1"/>
</dbReference>
<evidence type="ECO:0000256" key="3">
    <source>
        <dbReference type="ARBA" id="ARBA00022989"/>
    </source>
</evidence>
<comment type="caution">
    <text evidence="6">The sequence shown here is derived from an EMBL/GenBank/DDBJ whole genome shotgun (WGS) entry which is preliminary data.</text>
</comment>
<dbReference type="Proteomes" id="UP000658613">
    <property type="component" value="Unassembled WGS sequence"/>
</dbReference>
<organism evidence="6 7">
    <name type="scientific">Corynebacterium aquatimens</name>
    <dbReference type="NCBI Taxonomy" id="1190508"/>
    <lineage>
        <taxon>Bacteria</taxon>
        <taxon>Bacillati</taxon>
        <taxon>Actinomycetota</taxon>
        <taxon>Actinomycetes</taxon>
        <taxon>Mycobacteriales</taxon>
        <taxon>Corynebacteriaceae</taxon>
        <taxon>Corynebacterium</taxon>
    </lineage>
</organism>
<name>A0A931GXK6_9CORY</name>
<feature type="transmembrane region" description="Helical" evidence="5">
    <location>
        <begin position="141"/>
        <end position="163"/>
    </location>
</feature>